<organism evidence="1 2">
    <name type="scientific">Neocallimastix californiae</name>
    <dbReference type="NCBI Taxonomy" id="1754190"/>
    <lineage>
        <taxon>Eukaryota</taxon>
        <taxon>Fungi</taxon>
        <taxon>Fungi incertae sedis</taxon>
        <taxon>Chytridiomycota</taxon>
        <taxon>Chytridiomycota incertae sedis</taxon>
        <taxon>Neocallimastigomycetes</taxon>
        <taxon>Neocallimastigales</taxon>
        <taxon>Neocallimastigaceae</taxon>
        <taxon>Neocallimastix</taxon>
    </lineage>
</organism>
<comment type="caution">
    <text evidence="1">The sequence shown here is derived from an EMBL/GenBank/DDBJ whole genome shotgun (WGS) entry which is preliminary data.</text>
</comment>
<dbReference type="Proteomes" id="UP000193920">
    <property type="component" value="Unassembled WGS sequence"/>
</dbReference>
<dbReference type="EMBL" id="MCOG01000047">
    <property type="protein sequence ID" value="ORY68014.1"/>
    <property type="molecule type" value="Genomic_DNA"/>
</dbReference>
<name>A0A1Y2E9N0_9FUNG</name>
<keyword evidence="2" id="KW-1185">Reference proteome</keyword>
<reference evidence="1 2" key="1">
    <citation type="submission" date="2016-08" db="EMBL/GenBank/DDBJ databases">
        <title>A Parts List for Fungal Cellulosomes Revealed by Comparative Genomics.</title>
        <authorList>
            <consortium name="DOE Joint Genome Institute"/>
            <person name="Haitjema C.H."/>
            <person name="Gilmore S.P."/>
            <person name="Henske J.K."/>
            <person name="Solomon K.V."/>
            <person name="De Groot R."/>
            <person name="Kuo A."/>
            <person name="Mondo S.J."/>
            <person name="Salamov A.A."/>
            <person name="Labutti K."/>
            <person name="Zhao Z."/>
            <person name="Chiniquy J."/>
            <person name="Barry K."/>
            <person name="Brewer H.M."/>
            <person name="Purvine S.O."/>
            <person name="Wright A.T."/>
            <person name="Boxma B."/>
            <person name="Van Alen T."/>
            <person name="Hackstein J.H."/>
            <person name="Baker S.E."/>
            <person name="Grigoriev I.V."/>
            <person name="O'Malley M.A."/>
        </authorList>
    </citation>
    <scope>NUCLEOTIDE SEQUENCE [LARGE SCALE GENOMIC DNA]</scope>
    <source>
        <strain evidence="1 2">G1</strain>
    </source>
</reference>
<protein>
    <submittedName>
        <fullName evidence="1">Uncharacterized protein</fullName>
    </submittedName>
</protein>
<proteinExistence type="predicted"/>
<gene>
    <name evidence="1" type="ORF">LY90DRAFT_504496</name>
</gene>
<sequence length="106" mass="12058">MNNLLPNVQRNEEQNDLRSNDDIMSIIFKNYLINDSIPNDPTINEFIANYMSELGRNNHINEASNVNIKQANTAAEKSTDNMGIINIDQAFFISSIQLMHSVNDMI</sequence>
<evidence type="ECO:0000313" key="2">
    <source>
        <dbReference type="Proteomes" id="UP000193920"/>
    </source>
</evidence>
<evidence type="ECO:0000313" key="1">
    <source>
        <dbReference type="EMBL" id="ORY68014.1"/>
    </source>
</evidence>
<accession>A0A1Y2E9N0</accession>
<dbReference type="AlphaFoldDB" id="A0A1Y2E9N0"/>